<evidence type="ECO:0000313" key="4">
    <source>
        <dbReference type="EMBL" id="UYG52097.1"/>
    </source>
</evidence>
<proteinExistence type="predicted"/>
<gene>
    <name evidence="4" type="primary">egtD</name>
    <name evidence="4" type="ORF">M9799_02295</name>
</gene>
<dbReference type="InterPro" id="IPR017804">
    <property type="entry name" value="MeTrfase_EgtD-like"/>
</dbReference>
<dbReference type="Proteomes" id="UP001162800">
    <property type="component" value="Chromosome"/>
</dbReference>
<accession>A0ABY6GC29</accession>
<keyword evidence="5" id="KW-1185">Reference proteome</keyword>
<dbReference type="PANTHER" id="PTHR43397">
    <property type="entry name" value="ERGOTHIONEINE BIOSYNTHESIS PROTEIN 1"/>
    <property type="match status" value="1"/>
</dbReference>
<dbReference type="SUPFAM" id="SSF53335">
    <property type="entry name" value="S-adenosyl-L-methionine-dependent methyltransferases"/>
    <property type="match status" value="1"/>
</dbReference>
<keyword evidence="2 4" id="KW-0808">Transferase</keyword>
<dbReference type="InterPro" id="IPR035094">
    <property type="entry name" value="EgtD"/>
</dbReference>
<dbReference type="InterPro" id="IPR019257">
    <property type="entry name" value="MeTrfase_dom"/>
</dbReference>
<name>A0ABY6GC29_9BURK</name>
<dbReference type="GO" id="GO:0032259">
    <property type="term" value="P:methylation"/>
    <property type="evidence" value="ECO:0007669"/>
    <property type="project" value="UniProtKB-KW"/>
</dbReference>
<evidence type="ECO:0000259" key="3">
    <source>
        <dbReference type="Pfam" id="PF10017"/>
    </source>
</evidence>
<organism evidence="4 5">
    <name type="scientific">Comamonas endophytica</name>
    <dbReference type="NCBI Taxonomy" id="2949090"/>
    <lineage>
        <taxon>Bacteria</taxon>
        <taxon>Pseudomonadati</taxon>
        <taxon>Pseudomonadota</taxon>
        <taxon>Betaproteobacteria</taxon>
        <taxon>Burkholderiales</taxon>
        <taxon>Comamonadaceae</taxon>
        <taxon>Comamonas</taxon>
    </lineage>
</organism>
<dbReference type="InterPro" id="IPR051128">
    <property type="entry name" value="EgtD_Methyltrsf_superfamily"/>
</dbReference>
<dbReference type="GO" id="GO:0052706">
    <property type="term" value="F:L-histidine N(alpha)-methyltransferase activity"/>
    <property type="evidence" value="ECO:0007669"/>
    <property type="project" value="UniProtKB-EC"/>
</dbReference>
<sequence>MLLSVAPAAAEALAPAAQSKPALRLVPNLPDPAGTPEALDERAAIAQELARTPARISAKYFYDQRGCELFEAITRLPEYYPTRTEKALLIERGAEIAQSVGPVTSLIELGAGNCEKVRLLLPALQPRCFVGVDIAGDFVQGAVDQLAQEFPGLEVCAVGTDITAPVTLPAQVAPGGRLVFYPGSSIGNFNPSGAMTLLRQMRALAGQGGGLLIGIDLPKATAVLEAAYDDAQGVTAEFNVNALRHVNRLLGSDFDTSQWEHVAFFNHARSRIEMHLQAREALQVRWPGGERTFAAGERIHTENSYKYPLPLFMQMLTQAGFKTARAWTDDNDWFAVIHAQA</sequence>
<protein>
    <submittedName>
        <fullName evidence="4">L-histidine N(Alpha)-methyltransferase</fullName>
        <ecNumber evidence="4">2.1.1.44</ecNumber>
    </submittedName>
</protein>
<dbReference type="RefSeq" id="WP_231044376.1">
    <property type="nucleotide sequence ID" value="NZ_CP106881.1"/>
</dbReference>
<evidence type="ECO:0000256" key="2">
    <source>
        <dbReference type="ARBA" id="ARBA00022679"/>
    </source>
</evidence>
<keyword evidence="1 4" id="KW-0489">Methyltransferase</keyword>
<dbReference type="Gene3D" id="3.40.50.150">
    <property type="entry name" value="Vaccinia Virus protein VP39"/>
    <property type="match status" value="1"/>
</dbReference>
<dbReference type="NCBIfam" id="TIGR03438">
    <property type="entry name" value="egtD_ergothio"/>
    <property type="match status" value="1"/>
</dbReference>
<reference evidence="4" key="1">
    <citation type="submission" date="2022-09" db="EMBL/GenBank/DDBJ databases">
        <title>The complete genome of Acidovorax sp. 5MLIR.</title>
        <authorList>
            <person name="Liu L."/>
            <person name="Yue J."/>
            <person name="Yang F."/>
            <person name="Yuan J."/>
            <person name="Li L."/>
        </authorList>
    </citation>
    <scope>NUCLEOTIDE SEQUENCE</scope>
    <source>
        <strain evidence="4">5MLIR</strain>
    </source>
</reference>
<evidence type="ECO:0000256" key="1">
    <source>
        <dbReference type="ARBA" id="ARBA00022603"/>
    </source>
</evidence>
<dbReference type="PANTHER" id="PTHR43397:SF1">
    <property type="entry name" value="ERGOTHIONEINE BIOSYNTHESIS PROTEIN 1"/>
    <property type="match status" value="1"/>
</dbReference>
<feature type="domain" description="Histidine-specific methyltransferase SAM-dependent" evidence="3">
    <location>
        <begin position="43"/>
        <end position="340"/>
    </location>
</feature>
<dbReference type="EC" id="2.1.1.44" evidence="4"/>
<evidence type="ECO:0000313" key="5">
    <source>
        <dbReference type="Proteomes" id="UP001162800"/>
    </source>
</evidence>
<dbReference type="InterPro" id="IPR029063">
    <property type="entry name" value="SAM-dependent_MTases_sf"/>
</dbReference>
<dbReference type="Pfam" id="PF10017">
    <property type="entry name" value="Methyltransf_33"/>
    <property type="match status" value="1"/>
</dbReference>
<dbReference type="PIRSF" id="PIRSF018005">
    <property type="entry name" value="UCP018005"/>
    <property type="match status" value="1"/>
</dbReference>
<dbReference type="EMBL" id="CP106881">
    <property type="protein sequence ID" value="UYG52097.1"/>
    <property type="molecule type" value="Genomic_DNA"/>
</dbReference>